<dbReference type="Proteomes" id="UP001248709">
    <property type="component" value="Unassembled WGS sequence"/>
</dbReference>
<evidence type="ECO:0000256" key="1">
    <source>
        <dbReference type="SAM" id="Phobius"/>
    </source>
</evidence>
<comment type="caution">
    <text evidence="2">The sequence shown here is derived from an EMBL/GenBank/DDBJ whole genome shotgun (WGS) entry which is preliminary data.</text>
</comment>
<dbReference type="RefSeq" id="WP_025700496.1">
    <property type="nucleotide sequence ID" value="NZ_JAUSUY010000008.1"/>
</dbReference>
<dbReference type="EMBL" id="JAUSUY010000008">
    <property type="protein sequence ID" value="MDT3426698.1"/>
    <property type="molecule type" value="Genomic_DNA"/>
</dbReference>
<keyword evidence="1" id="KW-0812">Transmembrane</keyword>
<accession>A0ABU3H792</accession>
<keyword evidence="1" id="KW-1133">Transmembrane helix</keyword>
<name>A0ABU3H792_9BACL</name>
<keyword evidence="3" id="KW-1185">Reference proteome</keyword>
<gene>
    <name evidence="2" type="ORF">J2Z22_002232</name>
</gene>
<feature type="transmembrane region" description="Helical" evidence="1">
    <location>
        <begin position="6"/>
        <end position="27"/>
    </location>
</feature>
<organism evidence="2 3">
    <name type="scientific">Paenibacillus forsythiae</name>
    <dbReference type="NCBI Taxonomy" id="365616"/>
    <lineage>
        <taxon>Bacteria</taxon>
        <taxon>Bacillati</taxon>
        <taxon>Bacillota</taxon>
        <taxon>Bacilli</taxon>
        <taxon>Bacillales</taxon>
        <taxon>Paenibacillaceae</taxon>
        <taxon>Paenibacillus</taxon>
    </lineage>
</organism>
<evidence type="ECO:0008006" key="4">
    <source>
        <dbReference type="Google" id="ProtNLM"/>
    </source>
</evidence>
<evidence type="ECO:0000313" key="2">
    <source>
        <dbReference type="EMBL" id="MDT3426698.1"/>
    </source>
</evidence>
<keyword evidence="1" id="KW-0472">Membrane</keyword>
<proteinExistence type="predicted"/>
<evidence type="ECO:0000313" key="3">
    <source>
        <dbReference type="Proteomes" id="UP001248709"/>
    </source>
</evidence>
<sequence length="62" mass="7237">MTDENFFILSTIFGLIILIAGFSGIYYKLNKRLENDERIIARLDLLINSNEQNSNEQNSEKR</sequence>
<protein>
    <recommendedName>
        <fullName evidence="4">DUF4083 domain-containing protein</fullName>
    </recommendedName>
</protein>
<reference evidence="2 3" key="1">
    <citation type="submission" date="2023-07" db="EMBL/GenBank/DDBJ databases">
        <title>Genomic Encyclopedia of Type Strains, Phase IV (KMG-IV): sequencing the most valuable type-strain genomes for metagenomic binning, comparative biology and taxonomic classification.</title>
        <authorList>
            <person name="Goeker M."/>
        </authorList>
    </citation>
    <scope>NUCLEOTIDE SEQUENCE [LARGE SCALE GENOMIC DNA]</scope>
    <source>
        <strain evidence="2 3">T98</strain>
    </source>
</reference>